<accession>A0A292PUC2</accession>
<feature type="non-terminal residue" evidence="1">
    <location>
        <position position="142"/>
    </location>
</feature>
<keyword evidence="2" id="KW-1185">Reference proteome</keyword>
<protein>
    <submittedName>
        <fullName evidence="1">Uncharacterized protein</fullName>
    </submittedName>
</protein>
<proteinExistence type="predicted"/>
<reference evidence="1" key="1">
    <citation type="submission" date="2015-10" db="EMBL/GenBank/DDBJ databases">
        <authorList>
            <person name="Regsiter A."/>
            <person name="william w."/>
        </authorList>
    </citation>
    <scope>NUCLEOTIDE SEQUENCE</scope>
    <source>
        <strain evidence="1">Montdore</strain>
    </source>
</reference>
<dbReference type="AlphaFoldDB" id="A0A292PUC2"/>
<dbReference type="Proteomes" id="UP001412239">
    <property type="component" value="Unassembled WGS sequence"/>
</dbReference>
<sequence>PQPTSHASSVSTTLVPLRLRCVSTAPQEQSFCSTNPTTRKYYLLRYYEKISSNRDHTDRRILKSWLGCLHRAEIWDFSREIFANPFILLWGSRSWEDDSQGRLASLYCYSTLRGSPVFTLTYSWKEQSTTKQRPGVFRSEIS</sequence>
<evidence type="ECO:0000313" key="1">
    <source>
        <dbReference type="EMBL" id="CUS10070.1"/>
    </source>
</evidence>
<name>A0A292PUC2_9PEZI</name>
<gene>
    <name evidence="1" type="ORF">GSTUAT00005835001</name>
</gene>
<evidence type="ECO:0000313" key="2">
    <source>
        <dbReference type="Proteomes" id="UP001412239"/>
    </source>
</evidence>
<dbReference type="EMBL" id="LN891058">
    <property type="protein sequence ID" value="CUS10070.1"/>
    <property type="molecule type" value="Genomic_DNA"/>
</dbReference>
<organism evidence="1 2">
    <name type="scientific">Tuber aestivum</name>
    <name type="common">summer truffle</name>
    <dbReference type="NCBI Taxonomy" id="59557"/>
    <lineage>
        <taxon>Eukaryota</taxon>
        <taxon>Fungi</taxon>
        <taxon>Dikarya</taxon>
        <taxon>Ascomycota</taxon>
        <taxon>Pezizomycotina</taxon>
        <taxon>Pezizomycetes</taxon>
        <taxon>Pezizales</taxon>
        <taxon>Tuberaceae</taxon>
        <taxon>Tuber</taxon>
    </lineage>
</organism>